<dbReference type="Gene3D" id="3.30.70.330">
    <property type="match status" value="1"/>
</dbReference>
<accession>A0A1R0GMF8</accession>
<dbReference type="InterPro" id="IPR012677">
    <property type="entry name" value="Nucleotide-bd_a/b_plait_sf"/>
</dbReference>
<evidence type="ECO:0000259" key="2">
    <source>
        <dbReference type="PROSITE" id="PS50102"/>
    </source>
</evidence>
<organism evidence="3 4">
    <name type="scientific">Smittium mucronatum</name>
    <dbReference type="NCBI Taxonomy" id="133383"/>
    <lineage>
        <taxon>Eukaryota</taxon>
        <taxon>Fungi</taxon>
        <taxon>Fungi incertae sedis</taxon>
        <taxon>Zoopagomycota</taxon>
        <taxon>Kickxellomycotina</taxon>
        <taxon>Harpellomycetes</taxon>
        <taxon>Harpellales</taxon>
        <taxon>Legeriomycetaceae</taxon>
        <taxon>Smittium</taxon>
    </lineage>
</organism>
<name>A0A1R0GMF8_9FUNG</name>
<comment type="caution">
    <text evidence="3">The sequence shown here is derived from an EMBL/GenBank/DDBJ whole genome shotgun (WGS) entry which is preliminary data.</text>
</comment>
<gene>
    <name evidence="3" type="ORF">AYI68_g7878</name>
</gene>
<dbReference type="PROSITE" id="PS50102">
    <property type="entry name" value="RRM"/>
    <property type="match status" value="1"/>
</dbReference>
<protein>
    <recommendedName>
        <fullName evidence="2">RRM domain-containing protein</fullName>
    </recommendedName>
</protein>
<dbReference type="SUPFAM" id="SSF54928">
    <property type="entry name" value="RNA-binding domain, RBD"/>
    <property type="match status" value="1"/>
</dbReference>
<dbReference type="GO" id="GO:0003723">
    <property type="term" value="F:RNA binding"/>
    <property type="evidence" value="ECO:0007669"/>
    <property type="project" value="UniProtKB-UniRule"/>
</dbReference>
<evidence type="ECO:0000256" key="1">
    <source>
        <dbReference type="PROSITE-ProRule" id="PRU00176"/>
    </source>
</evidence>
<keyword evidence="1" id="KW-0694">RNA-binding</keyword>
<dbReference type="OrthoDB" id="10065185at2759"/>
<dbReference type="InterPro" id="IPR000504">
    <property type="entry name" value="RRM_dom"/>
</dbReference>
<evidence type="ECO:0000313" key="3">
    <source>
        <dbReference type="EMBL" id="OLY78083.1"/>
    </source>
</evidence>
<keyword evidence="4" id="KW-1185">Reference proteome</keyword>
<dbReference type="Pfam" id="PF00076">
    <property type="entry name" value="RRM_1"/>
    <property type="match status" value="1"/>
</dbReference>
<dbReference type="Proteomes" id="UP000187455">
    <property type="component" value="Unassembled WGS sequence"/>
</dbReference>
<sequence>MKSHIRSIELIYFYIFDLKWVTEDDIRDICNQIGVGGDIKQLAFSEHKANGKSRGVVNIEFTNQESCKKAKLRLEQA</sequence>
<dbReference type="InterPro" id="IPR035979">
    <property type="entry name" value="RBD_domain_sf"/>
</dbReference>
<dbReference type="EMBL" id="LSSL01007260">
    <property type="protein sequence ID" value="OLY78083.1"/>
    <property type="molecule type" value="Genomic_DNA"/>
</dbReference>
<reference evidence="3 4" key="1">
    <citation type="journal article" date="2016" name="Mol. Biol. Evol.">
        <title>Genome-Wide Survey of Gut Fungi (Harpellales) Reveals the First Horizontally Transferred Ubiquitin Gene from a Mosquito Host.</title>
        <authorList>
            <person name="Wang Y."/>
            <person name="White M.M."/>
            <person name="Kvist S."/>
            <person name="Moncalvo J.M."/>
        </authorList>
    </citation>
    <scope>NUCLEOTIDE SEQUENCE [LARGE SCALE GENOMIC DNA]</scope>
    <source>
        <strain evidence="3 4">ALG-7-W6</strain>
    </source>
</reference>
<dbReference type="STRING" id="133383.A0A1R0GMF8"/>
<proteinExistence type="predicted"/>
<dbReference type="AlphaFoldDB" id="A0A1R0GMF8"/>
<feature type="domain" description="RRM" evidence="2">
    <location>
        <begin position="11"/>
        <end position="77"/>
    </location>
</feature>
<evidence type="ECO:0000313" key="4">
    <source>
        <dbReference type="Proteomes" id="UP000187455"/>
    </source>
</evidence>